<evidence type="ECO:0000256" key="1">
    <source>
        <dbReference type="SAM" id="MobiDB-lite"/>
    </source>
</evidence>
<evidence type="ECO:0000313" key="2">
    <source>
        <dbReference type="EMBL" id="EGC45465.1"/>
    </source>
</evidence>
<dbReference type="EMBL" id="DS990639">
    <property type="protein sequence ID" value="EGC45465.1"/>
    <property type="molecule type" value="Genomic_DNA"/>
</dbReference>
<organism evidence="3">
    <name type="scientific">Ajellomyces capsulatus (strain H88)</name>
    <name type="common">Darling's disease fungus</name>
    <name type="synonym">Histoplasma capsulatum</name>
    <dbReference type="NCBI Taxonomy" id="544711"/>
    <lineage>
        <taxon>Eukaryota</taxon>
        <taxon>Fungi</taxon>
        <taxon>Dikarya</taxon>
        <taxon>Ascomycota</taxon>
        <taxon>Pezizomycotina</taxon>
        <taxon>Eurotiomycetes</taxon>
        <taxon>Eurotiomycetidae</taxon>
        <taxon>Onygenales</taxon>
        <taxon>Ajellomycetaceae</taxon>
        <taxon>Histoplasma</taxon>
    </lineage>
</organism>
<dbReference type="OMA" id="NTYHCSI"/>
<dbReference type="AlphaFoldDB" id="F0UHV6"/>
<dbReference type="HOGENOM" id="CLU_1156091_0_0_1"/>
<feature type="region of interest" description="Disordered" evidence="1">
    <location>
        <begin position="216"/>
        <end position="240"/>
    </location>
</feature>
<proteinExistence type="predicted"/>
<gene>
    <name evidence="2" type="ORF">HCEG_04680</name>
</gene>
<sequence length="240" mass="26635">MTIDKDHSTFQKQSSGGKPIAIVRITFLLPETGFETNSLALIRFVSRGIFSFSRNPLNFISAAVNPPFLIGLCPYRQQHRRQPTQQQLWSPTSSSRTYHNDIGQNTYHCSISSSARTPAGIELTSYSEKDTNSVQCLLRLHWQQQQCVVWPIEGKGAHLFPSPSPLEQYSGASQLPLAQAAQLPSARSRAPFHPEIDVTHFLPSLLSLQLPAPRELNPDLGRHIPDAQDPGHRLSPAGEP</sequence>
<dbReference type="Proteomes" id="UP000008142">
    <property type="component" value="Unassembled WGS sequence"/>
</dbReference>
<accession>F0UHV6</accession>
<name>F0UHV6_AJEC8</name>
<dbReference type="OrthoDB" id="10637548at2759"/>
<protein>
    <submittedName>
        <fullName evidence="2">Uncharacterized protein</fullName>
    </submittedName>
</protein>
<evidence type="ECO:0000313" key="3">
    <source>
        <dbReference type="Proteomes" id="UP000008142"/>
    </source>
</evidence>
<reference evidence="3" key="1">
    <citation type="submission" date="2008-07" db="EMBL/GenBank/DDBJ databases">
        <title>Annotation of Ajellomyces capsulatus strain H88.</title>
        <authorList>
            <person name="Champion M."/>
            <person name="Cuomo C."/>
            <person name="Ma L.-J."/>
            <person name="Henn M.R."/>
            <person name="Sil A."/>
            <person name="Goldman B."/>
            <person name="Young S.K."/>
            <person name="Kodira C.D."/>
            <person name="Zeng Q."/>
            <person name="Koehrsen M."/>
            <person name="Alvarado L."/>
            <person name="Berlin A."/>
            <person name="Borenstein D."/>
            <person name="Chen Z."/>
            <person name="Engels R."/>
            <person name="Freedman E."/>
            <person name="Gellesch M."/>
            <person name="Goldberg J."/>
            <person name="Griggs A."/>
            <person name="Gujja S."/>
            <person name="Heiman D."/>
            <person name="Hepburn T."/>
            <person name="Howarth C."/>
            <person name="Jen D."/>
            <person name="Larson L."/>
            <person name="Lewis B."/>
            <person name="Mehta T."/>
            <person name="Park D."/>
            <person name="Pearson M."/>
            <person name="Roberts A."/>
            <person name="Saif S."/>
            <person name="Shea T."/>
            <person name="Shenoy N."/>
            <person name="Sisk P."/>
            <person name="Stolte C."/>
            <person name="Sykes S."/>
            <person name="Walk T."/>
            <person name="White J."/>
            <person name="Yandava C."/>
            <person name="Klein B."/>
            <person name="McEwen J.G."/>
            <person name="Puccia R."/>
            <person name="Goldman G.H."/>
            <person name="Felipe M.S."/>
            <person name="Nino-Vega G."/>
            <person name="San-Blas G."/>
            <person name="Taylor J."/>
            <person name="Mendoza L."/>
            <person name="Galagan J."/>
            <person name="Nusbaum C."/>
            <person name="Birren B."/>
        </authorList>
    </citation>
    <scope>NUCLEOTIDE SEQUENCE [LARGE SCALE GENOMIC DNA]</scope>
    <source>
        <strain evidence="3">H88</strain>
    </source>
</reference>
<feature type="compositionally biased region" description="Basic and acidic residues" evidence="1">
    <location>
        <begin position="216"/>
        <end position="232"/>
    </location>
</feature>